<accession>D3BDD1</accession>
<name>D3BDD1_HETP5</name>
<keyword evidence="2" id="KW-1185">Reference proteome</keyword>
<dbReference type="InParanoid" id="D3BDD1"/>
<dbReference type="Proteomes" id="UP000001396">
    <property type="component" value="Unassembled WGS sequence"/>
</dbReference>
<dbReference type="RefSeq" id="XP_020432695.1">
    <property type="nucleotide sequence ID" value="XM_020577368.1"/>
</dbReference>
<evidence type="ECO:0000313" key="2">
    <source>
        <dbReference type="Proteomes" id="UP000001396"/>
    </source>
</evidence>
<dbReference type="EMBL" id="ADBJ01000029">
    <property type="protein sequence ID" value="EFA80575.1"/>
    <property type="molecule type" value="Genomic_DNA"/>
</dbReference>
<evidence type="ECO:0000313" key="1">
    <source>
        <dbReference type="EMBL" id="EFA80575.1"/>
    </source>
</evidence>
<dbReference type="GeneID" id="31361996"/>
<proteinExistence type="predicted"/>
<organism evidence="1 2">
    <name type="scientific">Heterostelium pallidum (strain ATCC 26659 / Pp 5 / PN500)</name>
    <name type="common">Cellular slime mold</name>
    <name type="synonym">Polysphondylium pallidum</name>
    <dbReference type="NCBI Taxonomy" id="670386"/>
    <lineage>
        <taxon>Eukaryota</taxon>
        <taxon>Amoebozoa</taxon>
        <taxon>Evosea</taxon>
        <taxon>Eumycetozoa</taxon>
        <taxon>Dictyostelia</taxon>
        <taxon>Acytosteliales</taxon>
        <taxon>Acytosteliaceae</taxon>
        <taxon>Heterostelium</taxon>
    </lineage>
</organism>
<reference evidence="1 2" key="1">
    <citation type="journal article" date="2011" name="Genome Res.">
        <title>Phylogeny-wide analysis of social amoeba genomes highlights ancient origins for complex intercellular communication.</title>
        <authorList>
            <person name="Heidel A.J."/>
            <person name="Lawal H.M."/>
            <person name="Felder M."/>
            <person name="Schilde C."/>
            <person name="Helps N.R."/>
            <person name="Tunggal B."/>
            <person name="Rivero F."/>
            <person name="John U."/>
            <person name="Schleicher M."/>
            <person name="Eichinger L."/>
            <person name="Platzer M."/>
            <person name="Noegel A.A."/>
            <person name="Schaap P."/>
            <person name="Gloeckner G."/>
        </authorList>
    </citation>
    <scope>NUCLEOTIDE SEQUENCE [LARGE SCALE GENOMIC DNA]</scope>
    <source>
        <strain evidence="2">ATCC 26659 / Pp 5 / PN500</strain>
    </source>
</reference>
<evidence type="ECO:0008006" key="3">
    <source>
        <dbReference type="Google" id="ProtNLM"/>
    </source>
</evidence>
<comment type="caution">
    <text evidence="1">The sequence shown here is derived from an EMBL/GenBank/DDBJ whole genome shotgun (WGS) entry which is preliminary data.</text>
</comment>
<dbReference type="AlphaFoldDB" id="D3BDD1"/>
<gene>
    <name evidence="1" type="ORF">PPL_06514</name>
</gene>
<protein>
    <recommendedName>
        <fullName evidence="3">F-box domain-containing protein</fullName>
    </recommendedName>
</protein>
<sequence>MSDQDCSIIFNSYIQKIIFDLLFNDKICSYKWRLTLNLVSKRWFDFMSNAISNSKRKYSAILLLSAQSLSSSSSFIQQNEYNQQQQPEQHTNAMNSSKQTICDSIHLLDNQYCILSHCRSLVCKIQSFTPTTETLSVFSRICQRFEIILDIQIPLHYDYIMALLIVINRQNKAIGIIDYLKNFSKLSDFHVPIKYYYPLNLFDLVDQTPSDRINREKLLCNRYLQKLDCYSDRTIDQDIPQDSCESLRKFRYEVVLPQQHTITKELQFLSHCKQLVKFEFFLTVPQILPPLLEFLRSCQTLRTVILLFDFDDAVLSALLLNCNIRKIIIGKLNYKVDDSLDNDNYYIDKIDKYSKEYQSYVQPHNSTLRKLTFKIYDRYYSNQNQSYKIHFNPTSYISNLYKLSTNLITSNNNNNNNNNNNQNNSDYHNSWLKSLGCKENRLVDLTLTNHNNKKNNITSCILFEPLFTMNDTLRKLKLSLSFCESIDDTFKFVRLLEQCHSIIIVDIVAQRKIKLIDGRPPTIVLFMNQSQTFKLSKTVYNNIQRYYYDRTISFLI</sequence>